<gene>
    <name evidence="1" type="ORF">GON05_01725</name>
</gene>
<dbReference type="Proteomes" id="UP000467637">
    <property type="component" value="Unassembled WGS sequence"/>
</dbReference>
<dbReference type="PANTHER" id="PTHR38733">
    <property type="entry name" value="PROTEIN MCRC"/>
    <property type="match status" value="1"/>
</dbReference>
<sequence length="434" mass="50594">MKNYYVIKEYDSIVRGNLTGLPSNYVPLPEKSFDELESFIISQKDDSRADALELMSISSKRGIGKVISAKNYVGLIQMNDGTQIEILPKIYFKDKTQSDTQTRKVFLKMLKSLKDFPFKTFNNSSLGVTKHTLYEIFIKMFIDETRELTKRGLRSSYIQHEDNEKFYKGKLIFGEHIKKNIVHKERFYVAYDVFNVNRPENKLIKATLMKLLKLSNDSRNIKDIEQLLIAFELVEASTNYEKDFASIKTDRSMKGYELPLSWCKLFLMNKSFTTFAGSNLAFALLFPMDKVFESYVGNVISKHFGTSHKVTLQDKKYYLFDKPKQFNLQPDIVLQIGDSIVIMDTKWKLLSHIYPNYGISQADMYQMYAYSKKYNARKIYLLYPWHEGIFLQEQLGLSFSSNDKVEVDVIFIDLQEITSSINQITERLTLLMSH</sequence>
<evidence type="ECO:0000313" key="2">
    <source>
        <dbReference type="Proteomes" id="UP000467637"/>
    </source>
</evidence>
<proteinExistence type="predicted"/>
<keyword evidence="1" id="KW-0378">Hydrolase</keyword>
<dbReference type="RefSeq" id="WP_157317529.1">
    <property type="nucleotide sequence ID" value="NZ_WSEM01000003.1"/>
</dbReference>
<dbReference type="InterPro" id="IPR019292">
    <property type="entry name" value="McrC"/>
</dbReference>
<reference evidence="1 2" key="1">
    <citation type="submission" date="2019-12" db="EMBL/GenBank/DDBJ databases">
        <authorList>
            <person name="Huq M.A."/>
        </authorList>
    </citation>
    <scope>NUCLEOTIDE SEQUENCE [LARGE SCALE GENOMIC DNA]</scope>
    <source>
        <strain evidence="1 2">MAH-34</strain>
    </source>
</reference>
<dbReference type="Pfam" id="PF10117">
    <property type="entry name" value="McrBC"/>
    <property type="match status" value="1"/>
</dbReference>
<dbReference type="EMBL" id="WSEM01000003">
    <property type="protein sequence ID" value="MVQ33357.1"/>
    <property type="molecule type" value="Genomic_DNA"/>
</dbReference>
<keyword evidence="2" id="KW-1185">Reference proteome</keyword>
<name>A0ABW9TZU1_9BACL</name>
<dbReference type="GO" id="GO:0004519">
    <property type="term" value="F:endonuclease activity"/>
    <property type="evidence" value="ECO:0007669"/>
    <property type="project" value="UniProtKB-KW"/>
</dbReference>
<organism evidence="1 2">
    <name type="scientific">Paenibacillus anseongense</name>
    <dbReference type="NCBI Taxonomy" id="2682845"/>
    <lineage>
        <taxon>Bacteria</taxon>
        <taxon>Bacillati</taxon>
        <taxon>Bacillota</taxon>
        <taxon>Bacilli</taxon>
        <taxon>Bacillales</taxon>
        <taxon>Paenibacillaceae</taxon>
        <taxon>Paenibacillus</taxon>
    </lineage>
</organism>
<protein>
    <submittedName>
        <fullName evidence="1">Restriction endonuclease</fullName>
    </submittedName>
</protein>
<comment type="caution">
    <text evidence="1">The sequence shown here is derived from an EMBL/GenBank/DDBJ whole genome shotgun (WGS) entry which is preliminary data.</text>
</comment>
<dbReference type="PANTHER" id="PTHR38733:SF1">
    <property type="entry name" value="TYPE IV METHYL-DIRECTED RESTRICTION ENZYME ECOKMCRBC"/>
    <property type="match status" value="1"/>
</dbReference>
<evidence type="ECO:0000313" key="1">
    <source>
        <dbReference type="EMBL" id="MVQ33357.1"/>
    </source>
</evidence>
<keyword evidence="1" id="KW-0255">Endonuclease</keyword>
<keyword evidence="1" id="KW-0540">Nuclease</keyword>
<accession>A0ABW9TZU1</accession>